<dbReference type="Pfam" id="PF00170">
    <property type="entry name" value="bZIP_1"/>
    <property type="match status" value="1"/>
</dbReference>
<dbReference type="Proteomes" id="UP000009168">
    <property type="component" value="Unassembled WGS sequence"/>
</dbReference>
<feature type="domain" description="BZIP" evidence="4">
    <location>
        <begin position="294"/>
        <end position="357"/>
    </location>
</feature>
<keyword evidence="3" id="KW-1133">Transmembrane helix</keyword>
<dbReference type="Gene3D" id="1.20.5.170">
    <property type="match status" value="1"/>
</dbReference>
<feature type="compositionally biased region" description="Low complexity" evidence="2">
    <location>
        <begin position="169"/>
        <end position="179"/>
    </location>
</feature>
<sequence>MSLNFTHQNSYQEYINNMSNEVMIRQKYESISQSEYSNPLGSHPQHNDNVEDYLNFGDNIMENYENIHGVKQEDLECDFLQGHEHKNQQENGMGFEQAHLPFMSHQQNGSIIDNTNFFLFKQQSIPQNNPTSSQGQQAPTQFDSSQLSAKMKRIMKREKAKSRRKMNLEQQQQTANSQETQFKSFIPTLVPSAPLVPQQNTEEASTFNKSTELSGQQQQIDMRSCSTSCSSNTAQFEVKLESSSSAGNQASANGINPAHLLEQKLKKSSSSSLSHEDLQLKALQQCQGSMDQKQQKKVMQMIRNRISAQNSRDRKKAYISKLEQDKEDFLLESIELRQQLNESQKEVANEKNKNELLQKEIQELKRKLQSQCKCFNTNPDKIESAQMNQTALNQKYSNHHSLQKNYAAFSVAFFAVLGVVLIFNIKPSKNEQAIINQSSQMMKMLDDLQKSTQDFQKMSQMRNEKDEVAVVGSAILNEKMYQKSDSKGEIGLNIEKELNNQAMEEEVPLQGEETPQINLNMLTKSDQIQKGQWIQFMVPKQENSLRDDVSRDSAETDVTHTNNNQKYLQVWAQIKSVNEFEQIV</sequence>
<keyword evidence="6" id="KW-1185">Reference proteome</keyword>
<dbReference type="KEGG" id="tet:TTHERM_00442410"/>
<protein>
    <submittedName>
        <fullName evidence="5">BZIP transcription factor family protein</fullName>
    </submittedName>
</protein>
<dbReference type="OrthoDB" id="299128at2759"/>
<keyword evidence="3" id="KW-0472">Membrane</keyword>
<dbReference type="CDD" id="cd14709">
    <property type="entry name" value="bZIP_CREBL2"/>
    <property type="match status" value="1"/>
</dbReference>
<dbReference type="SUPFAM" id="SSF57959">
    <property type="entry name" value="Leucine zipper domain"/>
    <property type="match status" value="1"/>
</dbReference>
<evidence type="ECO:0000259" key="4">
    <source>
        <dbReference type="PROSITE" id="PS50217"/>
    </source>
</evidence>
<feature type="region of interest" description="Disordered" evidence="2">
    <location>
        <begin position="125"/>
        <end position="179"/>
    </location>
</feature>
<keyword evidence="1" id="KW-0175">Coiled coil</keyword>
<dbReference type="eggNOG" id="ENOG502R2VE">
    <property type="taxonomic scope" value="Eukaryota"/>
</dbReference>
<feature type="transmembrane region" description="Helical" evidence="3">
    <location>
        <begin position="406"/>
        <end position="425"/>
    </location>
</feature>
<dbReference type="PROSITE" id="PS50217">
    <property type="entry name" value="BZIP"/>
    <property type="match status" value="1"/>
</dbReference>
<name>I7M050_TETTS</name>
<proteinExistence type="predicted"/>
<dbReference type="GO" id="GO:0003700">
    <property type="term" value="F:DNA-binding transcription factor activity"/>
    <property type="evidence" value="ECO:0007669"/>
    <property type="project" value="InterPro"/>
</dbReference>
<dbReference type="InterPro" id="IPR004827">
    <property type="entry name" value="bZIP"/>
</dbReference>
<keyword evidence="3" id="KW-0812">Transmembrane</keyword>
<gene>
    <name evidence="5" type="ORF">TTHERM_00442410</name>
</gene>
<evidence type="ECO:0000313" key="5">
    <source>
        <dbReference type="EMBL" id="EAR85491.2"/>
    </source>
</evidence>
<dbReference type="EMBL" id="GG662665">
    <property type="protein sequence ID" value="EAR85491.2"/>
    <property type="molecule type" value="Genomic_DNA"/>
</dbReference>
<dbReference type="SMART" id="SM00338">
    <property type="entry name" value="BRLZ"/>
    <property type="match status" value="1"/>
</dbReference>
<feature type="coiled-coil region" evidence="1">
    <location>
        <begin position="319"/>
        <end position="374"/>
    </location>
</feature>
<feature type="compositionally biased region" description="Basic residues" evidence="2">
    <location>
        <begin position="150"/>
        <end position="165"/>
    </location>
</feature>
<evidence type="ECO:0000313" key="6">
    <source>
        <dbReference type="Proteomes" id="UP000009168"/>
    </source>
</evidence>
<dbReference type="InterPro" id="IPR046347">
    <property type="entry name" value="bZIP_sf"/>
</dbReference>
<feature type="compositionally biased region" description="Polar residues" evidence="2">
    <location>
        <begin position="125"/>
        <end position="148"/>
    </location>
</feature>
<reference evidence="6" key="1">
    <citation type="journal article" date="2006" name="PLoS Biol.">
        <title>Macronuclear genome sequence of the ciliate Tetrahymena thermophila, a model eukaryote.</title>
        <authorList>
            <person name="Eisen J.A."/>
            <person name="Coyne R.S."/>
            <person name="Wu M."/>
            <person name="Wu D."/>
            <person name="Thiagarajan M."/>
            <person name="Wortman J.R."/>
            <person name="Badger J.H."/>
            <person name="Ren Q."/>
            <person name="Amedeo P."/>
            <person name="Jones K.M."/>
            <person name="Tallon L.J."/>
            <person name="Delcher A.L."/>
            <person name="Salzberg S.L."/>
            <person name="Silva J.C."/>
            <person name="Haas B.J."/>
            <person name="Majoros W.H."/>
            <person name="Farzad M."/>
            <person name="Carlton J.M."/>
            <person name="Smith R.K. Jr."/>
            <person name="Garg J."/>
            <person name="Pearlman R.E."/>
            <person name="Karrer K.M."/>
            <person name="Sun L."/>
            <person name="Manning G."/>
            <person name="Elde N.C."/>
            <person name="Turkewitz A.P."/>
            <person name="Asai D.J."/>
            <person name="Wilkes D.E."/>
            <person name="Wang Y."/>
            <person name="Cai H."/>
            <person name="Collins K."/>
            <person name="Stewart B.A."/>
            <person name="Lee S.R."/>
            <person name="Wilamowska K."/>
            <person name="Weinberg Z."/>
            <person name="Ruzzo W.L."/>
            <person name="Wloga D."/>
            <person name="Gaertig J."/>
            <person name="Frankel J."/>
            <person name="Tsao C.-C."/>
            <person name="Gorovsky M.A."/>
            <person name="Keeling P.J."/>
            <person name="Waller R.F."/>
            <person name="Patron N.J."/>
            <person name="Cherry J.M."/>
            <person name="Stover N.A."/>
            <person name="Krieger C.J."/>
            <person name="del Toro C."/>
            <person name="Ryder H.F."/>
            <person name="Williamson S.C."/>
            <person name="Barbeau R.A."/>
            <person name="Hamilton E.P."/>
            <person name="Orias E."/>
        </authorList>
    </citation>
    <scope>NUCLEOTIDE SEQUENCE [LARGE SCALE GENOMIC DNA]</scope>
    <source>
        <strain evidence="6">SB210</strain>
    </source>
</reference>
<dbReference type="RefSeq" id="XP_001033154.2">
    <property type="nucleotide sequence ID" value="XM_001033154.2"/>
</dbReference>
<organism evidence="5 6">
    <name type="scientific">Tetrahymena thermophila (strain SB210)</name>
    <dbReference type="NCBI Taxonomy" id="312017"/>
    <lineage>
        <taxon>Eukaryota</taxon>
        <taxon>Sar</taxon>
        <taxon>Alveolata</taxon>
        <taxon>Ciliophora</taxon>
        <taxon>Intramacronucleata</taxon>
        <taxon>Oligohymenophorea</taxon>
        <taxon>Hymenostomatida</taxon>
        <taxon>Tetrahymenina</taxon>
        <taxon>Tetrahymenidae</taxon>
        <taxon>Tetrahymena</taxon>
    </lineage>
</organism>
<dbReference type="AlphaFoldDB" id="I7M050"/>
<dbReference type="GeneID" id="7830668"/>
<evidence type="ECO:0000256" key="2">
    <source>
        <dbReference type="SAM" id="MobiDB-lite"/>
    </source>
</evidence>
<evidence type="ECO:0000256" key="3">
    <source>
        <dbReference type="SAM" id="Phobius"/>
    </source>
</evidence>
<evidence type="ECO:0000256" key="1">
    <source>
        <dbReference type="SAM" id="Coils"/>
    </source>
</evidence>
<dbReference type="InParanoid" id="I7M050"/>
<accession>I7M050</accession>